<comment type="similarity">
    <text evidence="4">In the N-terminal section; belongs to the SAICAR synthetase family.</text>
</comment>
<dbReference type="PANTHER" id="PTHR43599:SF3">
    <property type="entry name" value="SI:DKEY-6E2.2"/>
    <property type="match status" value="1"/>
</dbReference>
<comment type="pathway">
    <text evidence="2">Purine metabolism; IMP biosynthesis via de novo pathway; 5-amino-1-(5-phospho-D-ribosyl)imidazole-4-carboxylate from 5-amino-1-(5-phospho-D-ribosyl)imidazole (carboxylase route): step 1/1.</text>
</comment>
<keyword evidence="7" id="KW-0658">Purine biosynthesis</keyword>
<keyword evidence="11" id="KW-0511">Multifunctional enzyme</keyword>
<evidence type="ECO:0000256" key="4">
    <source>
        <dbReference type="ARBA" id="ARBA00011020"/>
    </source>
</evidence>
<evidence type="ECO:0000256" key="2">
    <source>
        <dbReference type="ARBA" id="ARBA00004747"/>
    </source>
</evidence>
<dbReference type="GO" id="GO:0005524">
    <property type="term" value="F:ATP binding"/>
    <property type="evidence" value="ECO:0007669"/>
    <property type="project" value="UniProtKB-KW"/>
</dbReference>
<dbReference type="SUPFAM" id="SSF56104">
    <property type="entry name" value="SAICAR synthase-like"/>
    <property type="match status" value="1"/>
</dbReference>
<evidence type="ECO:0000313" key="13">
    <source>
        <dbReference type="EMBL" id="KAJ1359483.1"/>
    </source>
</evidence>
<sequence length="413" mass="46088">MESEVANPANLTQIAEGKTKIIFEIRGRDGFVLIRSKDQLTAFNAARKNDLKGKGRLANKTTANVFKLLNSIGLPTHFVAEMGENEFIARKCEMIPIEWVGRRIATGSFLKRNPGVQQGYRFNELKLETFFKYSDEQIECAGFEFNGLRIGRTEISQMKSMTAVIFKVLEKCWNKHNCVLIDMKVEFGVTSDGQLVLADVIDNDSWRVWPHGDRRLQLDKQFYRDMKEVTPEALQELISNYEKVVELTAEFCSTSLCRAVIVMGSPSDREHCERISASCKLLGITPILRISSAHKTTHEALEILSEYENDEIPTVVIAVAGRSNGLGPVLSGNSTLPVINCPPVTESNMMLDMWSSVRMPSGIGCSTVFGAEEAALCAAKHLASHDYMIFGRILCQQLNNVIKLTNADKAIQN</sequence>
<dbReference type="GO" id="GO:0004639">
    <property type="term" value="F:phosphoribosylaminoimidazolesuccinocarboxamide synthase activity"/>
    <property type="evidence" value="ECO:0007669"/>
    <property type="project" value="TreeGrafter"/>
</dbReference>
<dbReference type="SMART" id="SM01001">
    <property type="entry name" value="AIRC"/>
    <property type="match status" value="1"/>
</dbReference>
<evidence type="ECO:0000256" key="7">
    <source>
        <dbReference type="ARBA" id="ARBA00022755"/>
    </source>
</evidence>
<evidence type="ECO:0000259" key="12">
    <source>
        <dbReference type="SMART" id="SM01001"/>
    </source>
</evidence>
<dbReference type="Proteomes" id="UP001196413">
    <property type="component" value="Unassembled WGS sequence"/>
</dbReference>
<evidence type="ECO:0000256" key="3">
    <source>
        <dbReference type="ARBA" id="ARBA00010478"/>
    </source>
</evidence>
<name>A0AAD5MML9_PARTN</name>
<dbReference type="InterPro" id="IPR050089">
    <property type="entry name" value="SAICAR_synthetase"/>
</dbReference>
<dbReference type="GO" id="GO:0005829">
    <property type="term" value="C:cytosol"/>
    <property type="evidence" value="ECO:0007669"/>
    <property type="project" value="TreeGrafter"/>
</dbReference>
<evidence type="ECO:0000256" key="5">
    <source>
        <dbReference type="ARBA" id="ARBA00022598"/>
    </source>
</evidence>
<dbReference type="Pfam" id="PF01259">
    <property type="entry name" value="SAICAR_synt"/>
    <property type="match status" value="1"/>
</dbReference>
<dbReference type="Gene3D" id="3.30.200.20">
    <property type="entry name" value="Phosphorylase Kinase, domain 1"/>
    <property type="match status" value="1"/>
</dbReference>
<comment type="caution">
    <text evidence="13">The sequence shown here is derived from an EMBL/GenBank/DDBJ whole genome shotgun (WGS) entry which is preliminary data.</text>
</comment>
<keyword evidence="14" id="KW-1185">Reference proteome</keyword>
<keyword evidence="6" id="KW-0547">Nucleotide-binding</keyword>
<dbReference type="Gene3D" id="3.30.470.20">
    <property type="entry name" value="ATP-grasp fold, B domain"/>
    <property type="match status" value="1"/>
</dbReference>
<dbReference type="Gene3D" id="3.40.50.1970">
    <property type="match status" value="1"/>
</dbReference>
<accession>A0AAD5MML9</accession>
<evidence type="ECO:0000256" key="1">
    <source>
        <dbReference type="ARBA" id="ARBA00004672"/>
    </source>
</evidence>
<comment type="similarity">
    <text evidence="3">In the C-terminal section; belongs to the AIR carboxylase family. Class II subfamily.</text>
</comment>
<keyword evidence="8" id="KW-0210">Decarboxylase</keyword>
<keyword evidence="10" id="KW-0456">Lyase</keyword>
<evidence type="ECO:0000256" key="9">
    <source>
        <dbReference type="ARBA" id="ARBA00022840"/>
    </source>
</evidence>
<gene>
    <name evidence="13" type="ORF">KIN20_018236</name>
</gene>
<reference evidence="13" key="1">
    <citation type="submission" date="2021-06" db="EMBL/GenBank/DDBJ databases">
        <title>Parelaphostrongylus tenuis whole genome reference sequence.</title>
        <authorList>
            <person name="Garwood T.J."/>
            <person name="Larsen P.A."/>
            <person name="Fountain-Jones N.M."/>
            <person name="Garbe J.R."/>
            <person name="Macchietto M.G."/>
            <person name="Kania S.A."/>
            <person name="Gerhold R.W."/>
            <person name="Richards J.E."/>
            <person name="Wolf T.M."/>
        </authorList>
    </citation>
    <scope>NUCLEOTIDE SEQUENCE</scope>
    <source>
        <strain evidence="13">MNPRO001-30</strain>
        <tissue evidence="13">Meninges</tissue>
    </source>
</reference>
<dbReference type="GO" id="GO:0006189">
    <property type="term" value="P:'de novo' IMP biosynthetic process"/>
    <property type="evidence" value="ECO:0007669"/>
    <property type="project" value="InterPro"/>
</dbReference>
<keyword evidence="9" id="KW-0067">ATP-binding</keyword>
<dbReference type="GO" id="GO:0016831">
    <property type="term" value="F:carboxy-lyase activity"/>
    <property type="evidence" value="ECO:0007669"/>
    <property type="project" value="UniProtKB-KW"/>
</dbReference>
<evidence type="ECO:0000256" key="6">
    <source>
        <dbReference type="ARBA" id="ARBA00022741"/>
    </source>
</evidence>
<protein>
    <recommendedName>
        <fullName evidence="12">PurE domain-containing protein</fullName>
    </recommendedName>
</protein>
<evidence type="ECO:0000313" key="14">
    <source>
        <dbReference type="Proteomes" id="UP001196413"/>
    </source>
</evidence>
<organism evidence="13 14">
    <name type="scientific">Parelaphostrongylus tenuis</name>
    <name type="common">Meningeal worm</name>
    <dbReference type="NCBI Taxonomy" id="148309"/>
    <lineage>
        <taxon>Eukaryota</taxon>
        <taxon>Metazoa</taxon>
        <taxon>Ecdysozoa</taxon>
        <taxon>Nematoda</taxon>
        <taxon>Chromadorea</taxon>
        <taxon>Rhabditida</taxon>
        <taxon>Rhabditina</taxon>
        <taxon>Rhabditomorpha</taxon>
        <taxon>Strongyloidea</taxon>
        <taxon>Metastrongylidae</taxon>
        <taxon>Parelaphostrongylus</taxon>
    </lineage>
</organism>
<proteinExistence type="inferred from homology"/>
<dbReference type="HAMAP" id="MF_00137">
    <property type="entry name" value="SAICAR_synth"/>
    <property type="match status" value="1"/>
</dbReference>
<dbReference type="AlphaFoldDB" id="A0AAD5MML9"/>
<evidence type="ECO:0000256" key="11">
    <source>
        <dbReference type="ARBA" id="ARBA00023268"/>
    </source>
</evidence>
<dbReference type="FunFam" id="3.30.470.20:FF:000020">
    <property type="entry name" value="Probable multifunctional protein ADE2"/>
    <property type="match status" value="1"/>
</dbReference>
<dbReference type="FunFam" id="3.30.200.20:FF:000183">
    <property type="entry name" value="Probable multifunctional protein ADE2"/>
    <property type="match status" value="1"/>
</dbReference>
<dbReference type="InterPro" id="IPR000031">
    <property type="entry name" value="PurE_dom"/>
</dbReference>
<evidence type="ECO:0000256" key="8">
    <source>
        <dbReference type="ARBA" id="ARBA00022793"/>
    </source>
</evidence>
<comment type="pathway">
    <text evidence="1">Purine metabolism; IMP biosynthesis via de novo pathway; 5-amino-1-(5-phospho-D-ribosyl)imidazole-4-carboxamide from 5-amino-1-(5-phospho-D-ribosyl)imidazole-4-carboxylate: step 1/2.</text>
</comment>
<dbReference type="InterPro" id="IPR028923">
    <property type="entry name" value="SAICAR_synt/ADE2_N"/>
</dbReference>
<dbReference type="SUPFAM" id="SSF52255">
    <property type="entry name" value="N5-CAIR mutase (phosphoribosylaminoimidazole carboxylase, PurE)"/>
    <property type="match status" value="1"/>
</dbReference>
<dbReference type="PANTHER" id="PTHR43599">
    <property type="entry name" value="MULTIFUNCTIONAL PROTEIN ADE2"/>
    <property type="match status" value="1"/>
</dbReference>
<dbReference type="EMBL" id="JAHQIW010003636">
    <property type="protein sequence ID" value="KAJ1359483.1"/>
    <property type="molecule type" value="Genomic_DNA"/>
</dbReference>
<dbReference type="Pfam" id="PF00731">
    <property type="entry name" value="AIRC"/>
    <property type="match status" value="1"/>
</dbReference>
<feature type="domain" description="PurE" evidence="12">
    <location>
        <begin position="257"/>
        <end position="404"/>
    </location>
</feature>
<keyword evidence="5" id="KW-0436">Ligase</keyword>
<dbReference type="CDD" id="cd01416">
    <property type="entry name" value="SAICAR_synt_Ade5"/>
    <property type="match status" value="1"/>
</dbReference>
<evidence type="ECO:0000256" key="10">
    <source>
        <dbReference type="ARBA" id="ARBA00023239"/>
    </source>
</evidence>